<accession>A0AA36M428</accession>
<keyword evidence="4 8" id="KW-0812">Transmembrane</keyword>
<feature type="transmembrane region" description="Helical" evidence="8">
    <location>
        <begin position="884"/>
        <end position="906"/>
    </location>
</feature>
<feature type="transmembrane region" description="Helical" evidence="8">
    <location>
        <begin position="302"/>
        <end position="326"/>
    </location>
</feature>
<dbReference type="AlphaFoldDB" id="A0AA36M428"/>
<dbReference type="GO" id="GO:0018996">
    <property type="term" value="P:molting cycle, collagen and cuticulin-based cuticle"/>
    <property type="evidence" value="ECO:0007669"/>
    <property type="project" value="TreeGrafter"/>
</dbReference>
<dbReference type="Gene3D" id="1.20.1640.10">
    <property type="entry name" value="Multidrug efflux transporter AcrB transmembrane domain"/>
    <property type="match status" value="2"/>
</dbReference>
<dbReference type="GO" id="GO:0006897">
    <property type="term" value="P:endocytosis"/>
    <property type="evidence" value="ECO:0007669"/>
    <property type="project" value="TreeGrafter"/>
</dbReference>
<dbReference type="GO" id="GO:0030659">
    <property type="term" value="C:cytoplasmic vesicle membrane"/>
    <property type="evidence" value="ECO:0007669"/>
    <property type="project" value="TreeGrafter"/>
</dbReference>
<evidence type="ECO:0000256" key="3">
    <source>
        <dbReference type="ARBA" id="ARBA00022475"/>
    </source>
</evidence>
<evidence type="ECO:0000256" key="1">
    <source>
        <dbReference type="ARBA" id="ARBA00004651"/>
    </source>
</evidence>
<feature type="transmembrane region" description="Helical" evidence="8">
    <location>
        <begin position="577"/>
        <end position="594"/>
    </location>
</feature>
<dbReference type="InterPro" id="IPR000731">
    <property type="entry name" value="SSD"/>
</dbReference>
<keyword evidence="5 8" id="KW-1133">Transmembrane helix</keyword>
<keyword evidence="11" id="KW-1185">Reference proteome</keyword>
<dbReference type="FunFam" id="1.20.1640.10:FF:000013">
    <property type="entry name" value="PaTched Related family"/>
    <property type="match status" value="1"/>
</dbReference>
<evidence type="ECO:0000256" key="6">
    <source>
        <dbReference type="ARBA" id="ARBA00023136"/>
    </source>
</evidence>
<feature type="transmembrane region" description="Helical" evidence="8">
    <location>
        <begin position="804"/>
        <end position="828"/>
    </location>
</feature>
<dbReference type="PANTHER" id="PTHR10796:SF88">
    <property type="entry name" value="SSD DOMAIN-CONTAINING PROTEIN"/>
    <property type="match status" value="1"/>
</dbReference>
<keyword evidence="3" id="KW-1003">Cell membrane</keyword>
<name>A0AA36M428_CYLNA</name>
<evidence type="ECO:0000259" key="9">
    <source>
        <dbReference type="PROSITE" id="PS50156"/>
    </source>
</evidence>
<evidence type="ECO:0000256" key="2">
    <source>
        <dbReference type="ARBA" id="ARBA00005585"/>
    </source>
</evidence>
<comment type="subcellular location">
    <subcellularLocation>
        <location evidence="1">Cell membrane</location>
        <topology evidence="1">Multi-pass membrane protein</topology>
    </subcellularLocation>
</comment>
<keyword evidence="7" id="KW-0325">Glycoprotein</keyword>
<evidence type="ECO:0000313" key="10">
    <source>
        <dbReference type="EMBL" id="CAJ0596377.1"/>
    </source>
</evidence>
<comment type="similarity">
    <text evidence="2">Belongs to the patched family.</text>
</comment>
<dbReference type="Proteomes" id="UP001176961">
    <property type="component" value="Unassembled WGS sequence"/>
</dbReference>
<dbReference type="InterPro" id="IPR003392">
    <property type="entry name" value="PTHD_SSD"/>
</dbReference>
<feature type="transmembrane region" description="Helical" evidence="8">
    <location>
        <begin position="532"/>
        <end position="557"/>
    </location>
</feature>
<organism evidence="10 11">
    <name type="scientific">Cylicocyclus nassatus</name>
    <name type="common">Nematode worm</name>
    <dbReference type="NCBI Taxonomy" id="53992"/>
    <lineage>
        <taxon>Eukaryota</taxon>
        <taxon>Metazoa</taxon>
        <taxon>Ecdysozoa</taxon>
        <taxon>Nematoda</taxon>
        <taxon>Chromadorea</taxon>
        <taxon>Rhabditida</taxon>
        <taxon>Rhabditina</taxon>
        <taxon>Rhabditomorpha</taxon>
        <taxon>Strongyloidea</taxon>
        <taxon>Strongylidae</taxon>
        <taxon>Cylicocyclus</taxon>
    </lineage>
</organism>
<proteinExistence type="inferred from homology"/>
<keyword evidence="6 8" id="KW-0472">Membrane</keyword>
<evidence type="ECO:0000313" key="11">
    <source>
        <dbReference type="Proteomes" id="UP001176961"/>
    </source>
</evidence>
<reference evidence="10" key="1">
    <citation type="submission" date="2023-07" db="EMBL/GenBank/DDBJ databases">
        <authorList>
            <consortium name="CYATHOMIX"/>
        </authorList>
    </citation>
    <scope>NUCLEOTIDE SEQUENCE</scope>
    <source>
        <strain evidence="10">N/A</strain>
    </source>
</reference>
<feature type="transmembrane region" description="Helical" evidence="8">
    <location>
        <begin position="848"/>
        <end position="872"/>
    </location>
</feature>
<dbReference type="InterPro" id="IPR051697">
    <property type="entry name" value="Patched_domain-protein"/>
</dbReference>
<dbReference type="EMBL" id="CATQJL010000112">
    <property type="protein sequence ID" value="CAJ0596377.1"/>
    <property type="molecule type" value="Genomic_DNA"/>
</dbReference>
<feature type="transmembrane region" description="Helical" evidence="8">
    <location>
        <begin position="777"/>
        <end position="797"/>
    </location>
</feature>
<feature type="transmembrane region" description="Helical" evidence="8">
    <location>
        <begin position="338"/>
        <end position="359"/>
    </location>
</feature>
<dbReference type="Pfam" id="PF02460">
    <property type="entry name" value="Patched"/>
    <property type="match status" value="1"/>
</dbReference>
<feature type="transmembrane region" description="Helical" evidence="8">
    <location>
        <begin position="41"/>
        <end position="62"/>
    </location>
</feature>
<feature type="domain" description="SSD" evidence="9">
    <location>
        <begin position="304"/>
        <end position="472"/>
    </location>
</feature>
<dbReference type="SUPFAM" id="SSF82866">
    <property type="entry name" value="Multidrug efflux transporter AcrB transmembrane domain"/>
    <property type="match status" value="2"/>
</dbReference>
<dbReference type="GO" id="GO:0005886">
    <property type="term" value="C:plasma membrane"/>
    <property type="evidence" value="ECO:0007669"/>
    <property type="project" value="UniProtKB-SubCell"/>
</dbReference>
<gene>
    <name evidence="10" type="ORF">CYNAS_LOCUS8360</name>
</gene>
<protein>
    <recommendedName>
        <fullName evidence="9">SSD domain-containing protein</fullName>
    </recommendedName>
</protein>
<sequence>MKVIPDDAGGKDVSKKALPDVGVGTTETWLIRFTTRLYHRWALFVANHAVLTIVICTILSLVGTAKIVTTPNENDITGYTPYGARARDELNVAAEFFSRGGNGIAIFILILPKDGGNALRPEILDEALTVEEKLSTNFTMFNPNTNQSETYQEFCFSFCQINQPFVQFASTYIVQGSLNKSDDGVEDRIDLSYPISNFYGRRLNIQPHFFGLELTEDILSDENDNSTALTKRTTLSNMKSAKMLALTIRAERKDWWTTQMVKDYELAITQYFERDFVSPYIRVLTLSTSFVEAEVVRAGMSLMPFLVVGFAIMACVSSLTTMLSALYMGQVSIHKFSLAIMACICPFMACGTALGALFFIGVRFGSILCVTPFLVLAIGVDDAYLMIHSWQRVTKELRENPNKQDCASYRLAQVLSDTGPAIMISALTNISADAVGAFTSSPEITLLCYGNAACIFVDFIYQITLYSAVMVLAGHFEVANERELSLTQRLECGVDGSNDALNKKSASITLQRFTEKCSTFLDSYVALVTNKFFDIAAVVVWIAFILISIKGLTQMPINLTPKKLFSGDSSLQEMDDLRVSYVIPYFTLATVFVNKPGNLSDKTRLARLDAFVEELESLPGAWGKRSSNYFIRDFLEYEKEMSKVEVDIGEKKNTFKETGALRMEELPNFLEWPEYEYWRGFVRFKENSTELEKFFLTTAYYGDYLKVWINRDKLLKSWRAVVDRYSPEFNATVYFDDGIYLDLIENMPTDTWQSGVATICCMAIVCFIFMWDLPTVLITTAVIASIMTGILGTLSWTGTELDPIVMAALIISIGFSVDIPAHVAYHYYSAGAHIPPPITTKRRLHYCLSSVGFPALQASLSTSLCVLALLLVTIYMSQVFVKTMILCMTLCVIHGLVLIPCLASLADPILGGLRRSKKA</sequence>
<evidence type="ECO:0000256" key="4">
    <source>
        <dbReference type="ARBA" id="ARBA00022692"/>
    </source>
</evidence>
<comment type="caution">
    <text evidence="10">The sequence shown here is derived from an EMBL/GenBank/DDBJ whole genome shotgun (WGS) entry which is preliminary data.</text>
</comment>
<evidence type="ECO:0000256" key="7">
    <source>
        <dbReference type="ARBA" id="ARBA00023180"/>
    </source>
</evidence>
<evidence type="ECO:0000256" key="8">
    <source>
        <dbReference type="SAM" id="Phobius"/>
    </source>
</evidence>
<dbReference type="PROSITE" id="PS50156">
    <property type="entry name" value="SSD"/>
    <property type="match status" value="1"/>
</dbReference>
<feature type="transmembrane region" description="Helical" evidence="8">
    <location>
        <begin position="752"/>
        <end position="771"/>
    </location>
</feature>
<evidence type="ECO:0000256" key="5">
    <source>
        <dbReference type="ARBA" id="ARBA00022989"/>
    </source>
</evidence>
<dbReference type="PANTHER" id="PTHR10796">
    <property type="entry name" value="PATCHED-RELATED"/>
    <property type="match status" value="1"/>
</dbReference>